<evidence type="ECO:0000256" key="2">
    <source>
        <dbReference type="ARBA" id="ARBA00008814"/>
    </source>
</evidence>
<keyword evidence="3" id="KW-0813">Transport</keyword>
<dbReference type="AlphaFoldDB" id="N4W8L2"/>
<feature type="compositionally biased region" description="Acidic residues" evidence="5">
    <location>
        <begin position="32"/>
        <end position="51"/>
    </location>
</feature>
<accession>N4W8L2</accession>
<evidence type="ECO:0000256" key="1">
    <source>
        <dbReference type="ARBA" id="ARBA00004193"/>
    </source>
</evidence>
<dbReference type="GO" id="GO:1901678">
    <property type="term" value="P:iron coordination entity transport"/>
    <property type="evidence" value="ECO:0007669"/>
    <property type="project" value="UniProtKB-ARBA"/>
</dbReference>
<gene>
    <name evidence="8" type="ORF">J416_15532</name>
</gene>
<dbReference type="RefSeq" id="WP_003475155.1">
    <property type="nucleotide sequence ID" value="NZ_APML01000094.1"/>
</dbReference>
<sequence>MYRLLSKTGAILSAFVLFIFLVACGDSTDSSENGENESDQASNEEETEETITIEHSMGTTEIEGTPEKVVTLYQGATDTITSFGIEPVGIVESWVETPIYEYLRDDLEGTTIVGQETQPNLEEIASLDPDVIFASKTRHEDIYEKLDQIAPTIAIETLYDFKGTVELMGQAFNKQDRADEILNNWNNRVEDFNTKAENELGDKWPQNVALLNFRSDHARIYFDSFAGSILREAGFERPENQQGDEWGIKLTDKESITEMNADVFFVFMGDDPAVEETYNEWTNHPLWENLDAVKNDQVYRVDQVIWNMGGGINAANLMVDELYEHYDLEK</sequence>
<dbReference type="Pfam" id="PF01497">
    <property type="entry name" value="Peripla_BP_2"/>
    <property type="match status" value="1"/>
</dbReference>
<keyword evidence="4 6" id="KW-0732">Signal</keyword>
<dbReference type="PANTHER" id="PTHR30532:SF21">
    <property type="entry name" value="SIDEROPHORE-BINDING LIPOPROTEIN YFIY-RELATED"/>
    <property type="match status" value="1"/>
</dbReference>
<feature type="region of interest" description="Disordered" evidence="5">
    <location>
        <begin position="29"/>
        <end position="51"/>
    </location>
</feature>
<feature type="domain" description="Fe/B12 periplasmic-binding" evidence="7">
    <location>
        <begin position="68"/>
        <end position="330"/>
    </location>
</feature>
<dbReference type="PROSITE" id="PS51257">
    <property type="entry name" value="PROKAR_LIPOPROTEIN"/>
    <property type="match status" value="1"/>
</dbReference>
<dbReference type="InterPro" id="IPR002491">
    <property type="entry name" value="ABC_transptr_periplasmic_BD"/>
</dbReference>
<dbReference type="OrthoDB" id="9793175at2"/>
<dbReference type="GO" id="GO:0005886">
    <property type="term" value="C:plasma membrane"/>
    <property type="evidence" value="ECO:0007669"/>
    <property type="project" value="UniProtKB-SubCell"/>
</dbReference>
<protein>
    <submittedName>
        <fullName evidence="8">ABC-type Fe3+-hydroxamate transport system, periplasmic component</fullName>
    </submittedName>
</protein>
<dbReference type="SUPFAM" id="SSF53807">
    <property type="entry name" value="Helical backbone' metal receptor"/>
    <property type="match status" value="1"/>
</dbReference>
<reference evidence="8 9" key="1">
    <citation type="submission" date="2013-03" db="EMBL/GenBank/DDBJ databases">
        <title>Draft genome sequence of Gracibacillus halophilus YIM-C55.5, a moderately halophilic and thermophilic organism from the Xiaochaidamu salt lake.</title>
        <authorList>
            <person name="Sugumar T."/>
            <person name="Polireddy D.R."/>
            <person name="Antony A."/>
            <person name="Madhava Y.R."/>
            <person name="Sivakumar N."/>
        </authorList>
    </citation>
    <scope>NUCLEOTIDE SEQUENCE [LARGE SCALE GENOMIC DNA]</scope>
    <source>
        <strain evidence="8 9">YIM-C55.5</strain>
    </source>
</reference>
<dbReference type="GO" id="GO:0030288">
    <property type="term" value="C:outer membrane-bounded periplasmic space"/>
    <property type="evidence" value="ECO:0007669"/>
    <property type="project" value="TreeGrafter"/>
</dbReference>
<dbReference type="PANTHER" id="PTHR30532">
    <property type="entry name" value="IRON III DICITRATE-BINDING PERIPLASMIC PROTEIN"/>
    <property type="match status" value="1"/>
</dbReference>
<proteinExistence type="inferred from homology"/>
<evidence type="ECO:0000259" key="7">
    <source>
        <dbReference type="PROSITE" id="PS50983"/>
    </source>
</evidence>
<comment type="caution">
    <text evidence="8">The sequence shown here is derived from an EMBL/GenBank/DDBJ whole genome shotgun (WGS) entry which is preliminary data.</text>
</comment>
<feature type="chain" id="PRO_5038352614" evidence="6">
    <location>
        <begin position="26"/>
        <end position="330"/>
    </location>
</feature>
<evidence type="ECO:0000256" key="6">
    <source>
        <dbReference type="SAM" id="SignalP"/>
    </source>
</evidence>
<dbReference type="STRING" id="1308866.J416_15532"/>
<dbReference type="eggNOG" id="COG0614">
    <property type="taxonomic scope" value="Bacteria"/>
</dbReference>
<name>N4W8L2_9BACI</name>
<dbReference type="PROSITE" id="PS50983">
    <property type="entry name" value="FE_B12_PBP"/>
    <property type="match status" value="1"/>
</dbReference>
<dbReference type="PATRIC" id="fig|1308866.3.peg.3127"/>
<organism evidence="8 9">
    <name type="scientific">Gracilibacillus halophilus YIM-C55.5</name>
    <dbReference type="NCBI Taxonomy" id="1308866"/>
    <lineage>
        <taxon>Bacteria</taxon>
        <taxon>Bacillati</taxon>
        <taxon>Bacillota</taxon>
        <taxon>Bacilli</taxon>
        <taxon>Bacillales</taxon>
        <taxon>Bacillaceae</taxon>
        <taxon>Gracilibacillus</taxon>
    </lineage>
</organism>
<comment type="similarity">
    <text evidence="2">Belongs to the bacterial solute-binding protein 8 family.</text>
</comment>
<dbReference type="InterPro" id="IPR051313">
    <property type="entry name" value="Bact_iron-sidero_bind"/>
</dbReference>
<dbReference type="Proteomes" id="UP000012283">
    <property type="component" value="Unassembled WGS sequence"/>
</dbReference>
<evidence type="ECO:0000313" key="8">
    <source>
        <dbReference type="EMBL" id="ENH95544.1"/>
    </source>
</evidence>
<keyword evidence="9" id="KW-1185">Reference proteome</keyword>
<comment type="subcellular location">
    <subcellularLocation>
        <location evidence="1">Cell membrane</location>
        <topology evidence="1">Lipid-anchor</topology>
    </subcellularLocation>
</comment>
<evidence type="ECO:0000256" key="3">
    <source>
        <dbReference type="ARBA" id="ARBA00022448"/>
    </source>
</evidence>
<dbReference type="Gene3D" id="3.40.50.1980">
    <property type="entry name" value="Nitrogenase molybdenum iron protein domain"/>
    <property type="match status" value="2"/>
</dbReference>
<evidence type="ECO:0000313" key="9">
    <source>
        <dbReference type="Proteomes" id="UP000012283"/>
    </source>
</evidence>
<feature type="signal peptide" evidence="6">
    <location>
        <begin position="1"/>
        <end position="25"/>
    </location>
</feature>
<dbReference type="CDD" id="cd01146">
    <property type="entry name" value="FhuD"/>
    <property type="match status" value="1"/>
</dbReference>
<evidence type="ECO:0000256" key="4">
    <source>
        <dbReference type="ARBA" id="ARBA00022729"/>
    </source>
</evidence>
<dbReference type="EMBL" id="APML01000094">
    <property type="protein sequence ID" value="ENH95544.1"/>
    <property type="molecule type" value="Genomic_DNA"/>
</dbReference>
<evidence type="ECO:0000256" key="5">
    <source>
        <dbReference type="SAM" id="MobiDB-lite"/>
    </source>
</evidence>